<dbReference type="SMART" id="SM00318">
    <property type="entry name" value="SNc"/>
    <property type="match status" value="1"/>
</dbReference>
<evidence type="ECO:0000313" key="3">
    <source>
        <dbReference type="Proteomes" id="UP000295510"/>
    </source>
</evidence>
<gene>
    <name evidence="2" type="ORF">DFR43_12417</name>
</gene>
<dbReference type="Pfam" id="PF07042">
    <property type="entry name" value="TrfA"/>
    <property type="match status" value="1"/>
</dbReference>
<dbReference type="InterPro" id="IPR002071">
    <property type="entry name" value="Thermonucl_AS"/>
</dbReference>
<keyword evidence="2" id="KW-0378">Hydrolase</keyword>
<evidence type="ECO:0000313" key="2">
    <source>
        <dbReference type="EMBL" id="TDQ37772.1"/>
    </source>
</evidence>
<dbReference type="Gene3D" id="2.40.50.90">
    <property type="match status" value="1"/>
</dbReference>
<keyword evidence="3" id="KW-1185">Reference proteome</keyword>
<sequence length="363" mass="40885">MLAGCLFALAAAAQGGELRGRVVAVMDGDTLAVLDAGRQEHRIRLAEIDAPEKGQPFGQRSKQSLSGLCFGREAVIEDRGYDRYGRAIGRVSCAGIDANAPAARAIPPERRQLPLWPDLERAIPNHLARSSLFAPIAPGRRKQHDRAEIASRDDVKILFTGKQLDMADCDVFMQALYEAHRAPLGERVIIKRGTFLKAIGRSNGKSDYEWLHEAFRRLFLGAIEIEAKRYKIGGTPKSSSLHLVDSFDYDPEADAYFIRFDPRILALFHNKEYALIDWDKRKQLHKRVDMAKWLQNYIASHEPGVHRIGLKLLKEWMDYGSPMNKFKEALGEAMGELERLEIIAGARIEPSSRREAQAVWTKL</sequence>
<keyword evidence="2" id="KW-0540">Nuclease</keyword>
<dbReference type="AlphaFoldDB" id="A0A4R6TY71"/>
<dbReference type="Proteomes" id="UP000295510">
    <property type="component" value="Unassembled WGS sequence"/>
</dbReference>
<dbReference type="GO" id="GO:0003676">
    <property type="term" value="F:nucleic acid binding"/>
    <property type="evidence" value="ECO:0007669"/>
    <property type="project" value="InterPro"/>
</dbReference>
<dbReference type="InterPro" id="IPR010751">
    <property type="entry name" value="TrfA"/>
</dbReference>
<dbReference type="InterPro" id="IPR016071">
    <property type="entry name" value="Staphylococal_nuclease_OB-fold"/>
</dbReference>
<dbReference type="PROSITE" id="PS01123">
    <property type="entry name" value="TNASE_1"/>
    <property type="match status" value="1"/>
</dbReference>
<dbReference type="EMBL" id="SNYL01000024">
    <property type="protein sequence ID" value="TDQ37772.1"/>
    <property type="molecule type" value="Genomic_DNA"/>
</dbReference>
<reference evidence="2 3" key="1">
    <citation type="submission" date="2019-03" db="EMBL/GenBank/DDBJ databases">
        <title>Genomic Encyclopedia of Type Strains, Phase IV (KMG-IV): sequencing the most valuable type-strain genomes for metagenomic binning, comparative biology and taxonomic classification.</title>
        <authorList>
            <person name="Goeker M."/>
        </authorList>
    </citation>
    <scope>NUCLEOTIDE SEQUENCE [LARGE SCALE GENOMIC DNA]</scope>
    <source>
        <strain evidence="2 3">DSM 19605</strain>
    </source>
</reference>
<evidence type="ECO:0000259" key="1">
    <source>
        <dbReference type="PROSITE" id="PS50830"/>
    </source>
</evidence>
<comment type="caution">
    <text evidence="2">The sequence shown here is derived from an EMBL/GenBank/DDBJ whole genome shotgun (WGS) entry which is preliminary data.</text>
</comment>
<protein>
    <submittedName>
        <fullName evidence="2">Endonuclease YncB(Thermonuclease family)</fullName>
    </submittedName>
</protein>
<dbReference type="PROSITE" id="PS50830">
    <property type="entry name" value="TNASE_3"/>
    <property type="match status" value="1"/>
</dbReference>
<feature type="domain" description="TNase-like" evidence="1">
    <location>
        <begin position="16"/>
        <end position="91"/>
    </location>
</feature>
<dbReference type="InterPro" id="IPR035437">
    <property type="entry name" value="SNase_OB-fold_sf"/>
</dbReference>
<organism evidence="2 3">
    <name type="scientific">Tepidicella xavieri</name>
    <dbReference type="NCBI Taxonomy" id="360241"/>
    <lineage>
        <taxon>Bacteria</taxon>
        <taxon>Pseudomonadati</taxon>
        <taxon>Pseudomonadota</taxon>
        <taxon>Betaproteobacteria</taxon>
        <taxon>Burkholderiales</taxon>
        <taxon>Tepidicella</taxon>
    </lineage>
</organism>
<dbReference type="Pfam" id="PF00565">
    <property type="entry name" value="SNase"/>
    <property type="match status" value="1"/>
</dbReference>
<keyword evidence="2" id="KW-0255">Endonuclease</keyword>
<proteinExistence type="predicted"/>
<accession>A0A4R6TY71</accession>
<dbReference type="SUPFAM" id="SSF50199">
    <property type="entry name" value="Staphylococcal nuclease"/>
    <property type="match status" value="1"/>
</dbReference>
<dbReference type="GO" id="GO:0004519">
    <property type="term" value="F:endonuclease activity"/>
    <property type="evidence" value="ECO:0007669"/>
    <property type="project" value="UniProtKB-KW"/>
</dbReference>
<name>A0A4R6TY71_9BURK</name>